<comment type="function">
    <text evidence="9">Auxin response factors (ARFs) are transcriptional factors that bind specifically to the DNA sequence 5'-TGTCTC-3' found in the auxin-responsive promoter elements (AuxREs).</text>
</comment>
<evidence type="ECO:0000256" key="1">
    <source>
        <dbReference type="ARBA" id="ARBA00004123"/>
    </source>
</evidence>
<organism evidence="11 12">
    <name type="scientific">Rhododendron griersonianum</name>
    <dbReference type="NCBI Taxonomy" id="479676"/>
    <lineage>
        <taxon>Eukaryota</taxon>
        <taxon>Viridiplantae</taxon>
        <taxon>Streptophyta</taxon>
        <taxon>Embryophyta</taxon>
        <taxon>Tracheophyta</taxon>
        <taxon>Spermatophyta</taxon>
        <taxon>Magnoliopsida</taxon>
        <taxon>eudicotyledons</taxon>
        <taxon>Gunneridae</taxon>
        <taxon>Pentapetalae</taxon>
        <taxon>asterids</taxon>
        <taxon>Ericales</taxon>
        <taxon>Ericaceae</taxon>
        <taxon>Ericoideae</taxon>
        <taxon>Rhodoreae</taxon>
        <taxon>Rhododendron</taxon>
    </lineage>
</organism>
<feature type="domain" description="TF-B3" evidence="10">
    <location>
        <begin position="115"/>
        <end position="217"/>
    </location>
</feature>
<dbReference type="SMART" id="SM01019">
    <property type="entry name" value="B3"/>
    <property type="match status" value="1"/>
</dbReference>
<keyword evidence="6 9" id="KW-0804">Transcription</keyword>
<dbReference type="FunFam" id="2.30.30.1040:FF:000001">
    <property type="entry name" value="Auxin response factor"/>
    <property type="match status" value="1"/>
</dbReference>
<evidence type="ECO:0000256" key="6">
    <source>
        <dbReference type="ARBA" id="ARBA00023163"/>
    </source>
</evidence>
<dbReference type="CDD" id="cd10017">
    <property type="entry name" value="B3_DNA"/>
    <property type="match status" value="1"/>
</dbReference>
<dbReference type="PANTHER" id="PTHR31384:SF128">
    <property type="entry name" value="AUXIN RESPONSE FACTOR"/>
    <property type="match status" value="1"/>
</dbReference>
<dbReference type="GO" id="GO:0006355">
    <property type="term" value="P:regulation of DNA-templated transcription"/>
    <property type="evidence" value="ECO:0007669"/>
    <property type="project" value="InterPro"/>
</dbReference>
<evidence type="ECO:0000256" key="9">
    <source>
        <dbReference type="RuleBase" id="RU004561"/>
    </source>
</evidence>
<keyword evidence="8 9" id="KW-0927">Auxin signaling pathway</keyword>
<dbReference type="GO" id="GO:0009734">
    <property type="term" value="P:auxin-activated signaling pathway"/>
    <property type="evidence" value="ECO:0007669"/>
    <property type="project" value="UniProtKB-KW"/>
</dbReference>
<dbReference type="EMBL" id="JACTNZ010000010">
    <property type="protein sequence ID" value="KAG5529878.1"/>
    <property type="molecule type" value="Genomic_DNA"/>
</dbReference>
<evidence type="ECO:0000313" key="11">
    <source>
        <dbReference type="EMBL" id="KAG5529878.1"/>
    </source>
</evidence>
<dbReference type="SUPFAM" id="SSF101936">
    <property type="entry name" value="DNA-binding pseudobarrel domain"/>
    <property type="match status" value="1"/>
</dbReference>
<comment type="similarity">
    <text evidence="2 9">Belongs to the ARF family.</text>
</comment>
<dbReference type="FunFam" id="2.40.330.10:FF:000001">
    <property type="entry name" value="Auxin response factor"/>
    <property type="match status" value="1"/>
</dbReference>
<name>A0AAV6INM7_9ERIC</name>
<comment type="caution">
    <text evidence="11">The sequence shown here is derived from an EMBL/GenBank/DDBJ whole genome shotgun (WGS) entry which is preliminary data.</text>
</comment>
<keyword evidence="3" id="KW-0217">Developmental protein</keyword>
<dbReference type="Pfam" id="PF02362">
    <property type="entry name" value="B3"/>
    <property type="match status" value="1"/>
</dbReference>
<dbReference type="InterPro" id="IPR044835">
    <property type="entry name" value="ARF_plant"/>
</dbReference>
<evidence type="ECO:0000256" key="5">
    <source>
        <dbReference type="ARBA" id="ARBA00023125"/>
    </source>
</evidence>
<evidence type="ECO:0000256" key="8">
    <source>
        <dbReference type="ARBA" id="ARBA00023294"/>
    </source>
</evidence>
<dbReference type="InterPro" id="IPR003340">
    <property type="entry name" value="B3_DNA-bd"/>
</dbReference>
<gene>
    <name evidence="11" type="ORF">RHGRI_030301</name>
</gene>
<evidence type="ECO:0000256" key="4">
    <source>
        <dbReference type="ARBA" id="ARBA00023015"/>
    </source>
</evidence>
<dbReference type="Gene3D" id="2.40.330.10">
    <property type="entry name" value="DNA-binding pseudobarrel domain"/>
    <property type="match status" value="1"/>
</dbReference>
<reference evidence="11" key="1">
    <citation type="submission" date="2020-08" db="EMBL/GenBank/DDBJ databases">
        <title>Plant Genome Project.</title>
        <authorList>
            <person name="Zhang R.-G."/>
        </authorList>
    </citation>
    <scope>NUCLEOTIDE SEQUENCE</scope>
    <source>
        <strain evidence="11">WSP0</strain>
        <tissue evidence="11">Leaf</tissue>
    </source>
</reference>
<evidence type="ECO:0000259" key="10">
    <source>
        <dbReference type="PROSITE" id="PS50863"/>
    </source>
</evidence>
<protein>
    <recommendedName>
        <fullName evidence="9">Auxin response factor</fullName>
    </recommendedName>
</protein>
<dbReference type="PROSITE" id="PS50863">
    <property type="entry name" value="B3"/>
    <property type="match status" value="1"/>
</dbReference>
<dbReference type="GO" id="GO:0005634">
    <property type="term" value="C:nucleus"/>
    <property type="evidence" value="ECO:0007669"/>
    <property type="project" value="UniProtKB-SubCell"/>
</dbReference>
<dbReference type="Pfam" id="PF06507">
    <property type="entry name" value="ARF_AD"/>
    <property type="match status" value="1"/>
</dbReference>
<keyword evidence="7 9" id="KW-0539">Nucleus</keyword>
<dbReference type="PANTHER" id="PTHR31384">
    <property type="entry name" value="AUXIN RESPONSE FACTOR 4-RELATED"/>
    <property type="match status" value="1"/>
</dbReference>
<proteinExistence type="inferred from homology"/>
<evidence type="ECO:0000256" key="3">
    <source>
        <dbReference type="ARBA" id="ARBA00022473"/>
    </source>
</evidence>
<dbReference type="GO" id="GO:0003677">
    <property type="term" value="F:DNA binding"/>
    <property type="evidence" value="ECO:0007669"/>
    <property type="project" value="UniProtKB-KW"/>
</dbReference>
<dbReference type="Gene3D" id="2.30.30.1040">
    <property type="match status" value="1"/>
</dbReference>
<dbReference type="InterPro" id="IPR010525">
    <property type="entry name" value="ARF_dom"/>
</dbReference>
<comment type="subunit">
    <text evidence="9">Homodimers and heterodimers.</text>
</comment>
<sequence>MEGEKKCLNSELWHACAGPLVSLPILGSRVVYFPQGHSEQVAATTNSEVDAHIPNYPSLPPQLICQLHNVTMHADVETDEVYAQMTLQPLTPQEQKDTYVPVELGMPSKQPTNYFCKTLTASDTSTHGGFSVPRRAAEKVFPPLDFSQQPPCQELIARDLHDVEWKFRHIFRGQPKRHLLTTGWSVFVSAKRLVAGDSVLFIWNEKNQLFLGIRRAIRPQTVMPSSVLSSDSMHIGLLAAAAHAAATNSCFTIFYNPRASPSEFVIALSKYVKAVYHTRVSVGMRFRMLFETEESSVRRYMGTITGIGDLDPVRWPNSHWRSVKVGWDESTAGERQPRVSLWEIEPLTTFPMYPSLFPLRLKRPWYPGASSFQDGREGAVNGMTWLRGETGEQGLHSLNFQNVGMLPWTQQRWDTSLVRNDFNPQYEAMLAAGLHSTGGGDSIKQQFLQLQQPFQYLQQPGGQNPLVIQPSISSNILQTQTQMLQQANNQPEEQPQQQTHQDSFLIQSDQLQNRQQPNVPSPSFLKTDFADSNAKFSTSVGPCVQNMLGSFCTDGSGNNLHDLTRTGQTMVSNLTEQQWVSKFTNSQGNPSTNNSVSLPPYPGKDANVEQENCSLESHNHSVFGANNDSGLLLPTTLSGIGDSAVSANVSSMALGASGFRSSLYGCMQDSSKLLHSAEAQVDPPTPTRTFVKVQTTLFVTSI</sequence>
<accession>A0AAV6INM7</accession>
<evidence type="ECO:0000313" key="12">
    <source>
        <dbReference type="Proteomes" id="UP000823749"/>
    </source>
</evidence>
<evidence type="ECO:0000256" key="2">
    <source>
        <dbReference type="ARBA" id="ARBA00007853"/>
    </source>
</evidence>
<dbReference type="AlphaFoldDB" id="A0AAV6INM7"/>
<dbReference type="InterPro" id="IPR015300">
    <property type="entry name" value="DNA-bd_pseudobarrel_sf"/>
</dbReference>
<comment type="subcellular location">
    <subcellularLocation>
        <location evidence="1 9">Nucleus</location>
    </subcellularLocation>
</comment>
<dbReference type="Proteomes" id="UP000823749">
    <property type="component" value="Chromosome 10"/>
</dbReference>
<keyword evidence="5 9" id="KW-0238">DNA-binding</keyword>
<keyword evidence="12" id="KW-1185">Reference proteome</keyword>
<keyword evidence="4 9" id="KW-0805">Transcription regulation</keyword>
<evidence type="ECO:0000256" key="7">
    <source>
        <dbReference type="ARBA" id="ARBA00023242"/>
    </source>
</evidence>